<keyword evidence="6" id="KW-1133">Transmembrane helix</keyword>
<feature type="domain" description="Gram-positive cocci surface proteins LPxTG" evidence="7">
    <location>
        <begin position="140"/>
        <end position="173"/>
    </location>
</feature>
<name>A0ABX1FI75_9PSEU</name>
<organism evidence="8 9">
    <name type="scientific">Lentzea indica</name>
    <dbReference type="NCBI Taxonomy" id="2604800"/>
    <lineage>
        <taxon>Bacteria</taxon>
        <taxon>Bacillati</taxon>
        <taxon>Actinomycetota</taxon>
        <taxon>Actinomycetes</taxon>
        <taxon>Pseudonocardiales</taxon>
        <taxon>Pseudonocardiaceae</taxon>
        <taxon>Lentzea</taxon>
    </lineage>
</organism>
<dbReference type="EMBL" id="VSRL01000051">
    <property type="protein sequence ID" value="NKE58336.1"/>
    <property type="molecule type" value="Genomic_DNA"/>
</dbReference>
<evidence type="ECO:0000256" key="2">
    <source>
        <dbReference type="ARBA" id="ARBA00022525"/>
    </source>
</evidence>
<sequence>MKAFCDETAKKTVLSVSLTYYAGGNKNTVKITDGDKVLRDRKFSESYDEKWEDLDATVDHTFVVDVKASDNRPGKSYDHYEKVEVKACVKTPPTKPTKPTKTTKPSEPTTPEVPSSSVTPPSSSTPTAPAPGGSTPEPPLAATGASPMWLLLSGLGLVGAGAGTLLFLRRRRA</sequence>
<keyword evidence="4" id="KW-0572">Peptidoglycan-anchor</keyword>
<keyword evidence="3" id="KW-0732">Signal</keyword>
<feature type="transmembrane region" description="Helical" evidence="6">
    <location>
        <begin position="148"/>
        <end position="168"/>
    </location>
</feature>
<dbReference type="PROSITE" id="PS50847">
    <property type="entry name" value="GRAM_POS_ANCHORING"/>
    <property type="match status" value="1"/>
</dbReference>
<feature type="region of interest" description="Disordered" evidence="5">
    <location>
        <begin position="68"/>
        <end position="144"/>
    </location>
</feature>
<keyword evidence="6" id="KW-0472">Membrane</keyword>
<keyword evidence="1" id="KW-0134">Cell wall</keyword>
<evidence type="ECO:0000256" key="6">
    <source>
        <dbReference type="SAM" id="Phobius"/>
    </source>
</evidence>
<evidence type="ECO:0000259" key="7">
    <source>
        <dbReference type="PROSITE" id="PS50847"/>
    </source>
</evidence>
<evidence type="ECO:0000256" key="3">
    <source>
        <dbReference type="ARBA" id="ARBA00022729"/>
    </source>
</evidence>
<dbReference type="Proteomes" id="UP001515943">
    <property type="component" value="Unassembled WGS sequence"/>
</dbReference>
<dbReference type="InterPro" id="IPR019931">
    <property type="entry name" value="LPXTG_anchor"/>
</dbReference>
<dbReference type="NCBIfam" id="TIGR01167">
    <property type="entry name" value="LPXTG_anchor"/>
    <property type="match status" value="1"/>
</dbReference>
<feature type="compositionally biased region" description="Low complexity" evidence="5">
    <location>
        <begin position="97"/>
        <end position="135"/>
    </location>
</feature>
<evidence type="ECO:0000313" key="9">
    <source>
        <dbReference type="Proteomes" id="UP001515943"/>
    </source>
</evidence>
<keyword evidence="2" id="KW-0964">Secreted</keyword>
<evidence type="ECO:0000256" key="4">
    <source>
        <dbReference type="ARBA" id="ARBA00023088"/>
    </source>
</evidence>
<comment type="caution">
    <text evidence="8">The sequence shown here is derived from an EMBL/GenBank/DDBJ whole genome shotgun (WGS) entry which is preliminary data.</text>
</comment>
<protein>
    <submittedName>
        <fullName evidence="8">LPXTG cell wall anchor domain-containing protein</fullName>
    </submittedName>
</protein>
<proteinExistence type="predicted"/>
<feature type="compositionally biased region" description="Basic and acidic residues" evidence="5">
    <location>
        <begin position="68"/>
        <end position="87"/>
    </location>
</feature>
<keyword evidence="6" id="KW-0812">Transmembrane</keyword>
<accession>A0ABX1FI75</accession>
<gene>
    <name evidence="8" type="ORF">FXN61_16495</name>
</gene>
<keyword evidence="9" id="KW-1185">Reference proteome</keyword>
<evidence type="ECO:0000256" key="1">
    <source>
        <dbReference type="ARBA" id="ARBA00022512"/>
    </source>
</evidence>
<evidence type="ECO:0000313" key="8">
    <source>
        <dbReference type="EMBL" id="NKE58336.1"/>
    </source>
</evidence>
<reference evidence="8 9" key="1">
    <citation type="submission" date="2019-08" db="EMBL/GenBank/DDBJ databases">
        <title>Lentzea from Indian Himalayas.</title>
        <authorList>
            <person name="Mandal S."/>
            <person name="Mallick Gupta A."/>
            <person name="Maiti P.K."/>
            <person name="Sarkar J."/>
            <person name="Mandal S."/>
        </authorList>
    </citation>
    <scope>NUCLEOTIDE SEQUENCE [LARGE SCALE GENOMIC DNA]</scope>
    <source>
        <strain evidence="8 9">PSKA42</strain>
    </source>
</reference>
<evidence type="ECO:0000256" key="5">
    <source>
        <dbReference type="SAM" id="MobiDB-lite"/>
    </source>
</evidence>